<dbReference type="InterPro" id="IPR039539">
    <property type="entry name" value="Ras_GTPase_bind_prot"/>
</dbReference>
<evidence type="ECO:0000259" key="5">
    <source>
        <dbReference type="PROSITE" id="PS50177"/>
    </source>
</evidence>
<dbReference type="EMBL" id="HBHW01028276">
    <property type="protein sequence ID" value="CAE0053853.1"/>
    <property type="molecule type" value="Transcribed_RNA"/>
</dbReference>
<feature type="domain" description="RRM" evidence="4">
    <location>
        <begin position="324"/>
        <end position="407"/>
    </location>
</feature>
<dbReference type="SUPFAM" id="SSF54928">
    <property type="entry name" value="RNA-binding domain, RBD"/>
    <property type="match status" value="1"/>
</dbReference>
<dbReference type="InterPro" id="IPR032710">
    <property type="entry name" value="NTF2-like_dom_sf"/>
</dbReference>
<evidence type="ECO:0000313" key="15">
    <source>
        <dbReference type="EMBL" id="CAE0053866.1"/>
    </source>
</evidence>
<evidence type="ECO:0000313" key="14">
    <source>
        <dbReference type="EMBL" id="CAE0053861.1"/>
    </source>
</evidence>
<reference evidence="17" key="1">
    <citation type="submission" date="2021-01" db="EMBL/GenBank/DDBJ databases">
        <authorList>
            <person name="Corre E."/>
            <person name="Pelletier E."/>
            <person name="Niang G."/>
            <person name="Scheremetjew M."/>
            <person name="Finn R."/>
            <person name="Kale V."/>
            <person name="Holt S."/>
            <person name="Cochrane G."/>
            <person name="Meng A."/>
            <person name="Brown T."/>
            <person name="Cohen L."/>
        </authorList>
    </citation>
    <scope>NUCLEOTIDE SEQUENCE</scope>
    <source>
        <strain evidence="17">CCMP 769</strain>
    </source>
</reference>
<feature type="region of interest" description="Disordered" evidence="3">
    <location>
        <begin position="206"/>
        <end position="268"/>
    </location>
</feature>
<evidence type="ECO:0000313" key="18">
    <source>
        <dbReference type="EMBL" id="CAE0053870.1"/>
    </source>
</evidence>
<evidence type="ECO:0000256" key="3">
    <source>
        <dbReference type="SAM" id="MobiDB-lite"/>
    </source>
</evidence>
<proteinExistence type="predicted"/>
<dbReference type="InterPro" id="IPR000504">
    <property type="entry name" value="RRM_dom"/>
</dbReference>
<dbReference type="InterPro" id="IPR012677">
    <property type="entry name" value="Nucleotide-bd_a/b_plait_sf"/>
</dbReference>
<evidence type="ECO:0000313" key="17">
    <source>
        <dbReference type="EMBL" id="CAE0053868.1"/>
    </source>
</evidence>
<dbReference type="InterPro" id="IPR018222">
    <property type="entry name" value="Nuclear_transport_factor_2_euk"/>
</dbReference>
<dbReference type="GO" id="GO:1990904">
    <property type="term" value="C:ribonucleoprotein complex"/>
    <property type="evidence" value="ECO:0007669"/>
    <property type="project" value="TreeGrafter"/>
</dbReference>
<gene>
    <name evidence="6" type="ORF">RMAR00112_LOCUS21877</name>
    <name evidence="7" type="ORF">RMAR00112_LOCUS21880</name>
    <name evidence="8" type="ORF">RMAR00112_LOCUS21881</name>
    <name evidence="9" type="ORF">RMAR00112_LOCUS21882</name>
    <name evidence="10" type="ORF">RMAR00112_LOCUS21884</name>
    <name evidence="11" type="ORF">RMAR00112_LOCUS21887</name>
    <name evidence="12" type="ORF">RMAR00112_LOCUS21888</name>
    <name evidence="13" type="ORF">RMAR00112_LOCUS21889</name>
    <name evidence="14" type="ORF">RMAR00112_LOCUS21890</name>
    <name evidence="15" type="ORF">RMAR00112_LOCUS21895</name>
    <name evidence="16" type="ORF">RMAR00112_LOCUS21896</name>
    <name evidence="17" type="ORF">RMAR00112_LOCUS21897</name>
    <name evidence="18" type="ORF">RMAR00112_LOCUS21899</name>
</gene>
<dbReference type="PROSITE" id="PS50102">
    <property type="entry name" value="RRM"/>
    <property type="match status" value="1"/>
</dbReference>
<dbReference type="EMBL" id="HBHW01028291">
    <property type="protein sequence ID" value="CAE0053867.1"/>
    <property type="molecule type" value="Transcribed_RNA"/>
</dbReference>
<dbReference type="SMART" id="SM00360">
    <property type="entry name" value="RRM"/>
    <property type="match status" value="1"/>
</dbReference>
<evidence type="ECO:0000313" key="13">
    <source>
        <dbReference type="EMBL" id="CAE0053860.1"/>
    </source>
</evidence>
<feature type="domain" description="NTF2" evidence="5">
    <location>
        <begin position="17"/>
        <end position="135"/>
    </location>
</feature>
<feature type="compositionally biased region" description="Polar residues" evidence="3">
    <location>
        <begin position="426"/>
        <end position="440"/>
    </location>
</feature>
<dbReference type="EMBL" id="HBHW01028278">
    <property type="protein sequence ID" value="CAE0053855.1"/>
    <property type="molecule type" value="Transcribed_RNA"/>
</dbReference>
<accession>A0A7S3EGW1</accession>
<dbReference type="AlphaFoldDB" id="A0A7S3EGW1"/>
<dbReference type="EMBL" id="HBHW01028275">
    <property type="protein sequence ID" value="CAE0053852.1"/>
    <property type="molecule type" value="Transcribed_RNA"/>
</dbReference>
<dbReference type="PROSITE" id="PS50177">
    <property type="entry name" value="NTF2_DOMAIN"/>
    <property type="match status" value="1"/>
</dbReference>
<dbReference type="EMBL" id="HBHW01028274">
    <property type="protein sequence ID" value="CAE0053851.1"/>
    <property type="molecule type" value="Transcribed_RNA"/>
</dbReference>
<dbReference type="EMBL" id="HBHW01028282">
    <property type="protein sequence ID" value="CAE0053858.1"/>
    <property type="molecule type" value="Transcribed_RNA"/>
</dbReference>
<feature type="compositionally biased region" description="Basic and acidic residues" evidence="3">
    <location>
        <begin position="206"/>
        <end position="223"/>
    </location>
</feature>
<dbReference type="EMBL" id="HBHW01028283">
    <property type="protein sequence ID" value="CAE0053859.1"/>
    <property type="molecule type" value="Transcribed_RNA"/>
</dbReference>
<dbReference type="EMBL" id="HBHW01028290">
    <property type="protein sequence ID" value="CAE0053866.1"/>
    <property type="molecule type" value="Transcribed_RNA"/>
</dbReference>
<dbReference type="PANTHER" id="PTHR10693">
    <property type="entry name" value="RAS GTPASE-ACTIVATING PROTEIN-BINDING PROTEIN"/>
    <property type="match status" value="1"/>
</dbReference>
<sequence>MEEGGDGRRQVYDHDLIARQFARIYYRVLSGRPVDLHRFYKEHSLSSFADGPEEPAIVLEGDREIQDNPRTSFHGYAVQVVSIDSQWSDERALALLVHGKMHRGTDDSVGRSFVHSFGLSPQTHGWYVRNDMFRFLENEEEVVNEAMMLETVSPSQSMGTLGTPRGDENQDMESDITVGADAIPLMAEANLREDSNILQAVHIDHADRESSANEPAQAEHDPMDESVSDIVPVSGTGSGSGSGEPPRFASSSQKVPPRAPNTNQNSAKASYASVVAKIRLDAVGSQHSDQVSTTSGGMQESQRTDSGDFSTADEGGGVPVIIVHGLYINQLPSSRQTPLSTLASILRLEFERYGRVKNLDMRISRGYAFLDYESEDSVNAALDAWRNGPPTLTDKTLRNIKVQARRPPPTLRQGSTSRATDHRSHTSSVQGRRNVRSANAKTGGGSGEPGSSRSRDPSRKGQGRAVKRQNEGK</sequence>
<evidence type="ECO:0000256" key="1">
    <source>
        <dbReference type="ARBA" id="ARBA00022884"/>
    </source>
</evidence>
<evidence type="ECO:0000313" key="6">
    <source>
        <dbReference type="EMBL" id="CAE0053848.1"/>
    </source>
</evidence>
<feature type="region of interest" description="Disordered" evidence="3">
    <location>
        <begin position="403"/>
        <end position="473"/>
    </location>
</feature>
<dbReference type="InterPro" id="IPR002075">
    <property type="entry name" value="NTF2_dom"/>
</dbReference>
<name>A0A7S3EGW1_9RHOD</name>
<keyword evidence="1 2" id="KW-0694">RNA-binding</keyword>
<dbReference type="GO" id="GO:0003729">
    <property type="term" value="F:mRNA binding"/>
    <property type="evidence" value="ECO:0007669"/>
    <property type="project" value="TreeGrafter"/>
</dbReference>
<dbReference type="Gene3D" id="3.30.70.330">
    <property type="match status" value="1"/>
</dbReference>
<evidence type="ECO:0000313" key="9">
    <source>
        <dbReference type="EMBL" id="CAE0053853.1"/>
    </source>
</evidence>
<dbReference type="Pfam" id="PF02136">
    <property type="entry name" value="NTF2"/>
    <property type="match status" value="1"/>
</dbReference>
<evidence type="ECO:0000313" key="8">
    <source>
        <dbReference type="EMBL" id="CAE0053852.1"/>
    </source>
</evidence>
<dbReference type="Gene3D" id="3.10.450.50">
    <property type="match status" value="1"/>
</dbReference>
<feature type="compositionally biased region" description="Polar residues" evidence="3">
    <location>
        <begin position="249"/>
        <end position="265"/>
    </location>
</feature>
<organism evidence="17">
    <name type="scientific">Rhodosorus marinus</name>
    <dbReference type="NCBI Taxonomy" id="101924"/>
    <lineage>
        <taxon>Eukaryota</taxon>
        <taxon>Rhodophyta</taxon>
        <taxon>Stylonematophyceae</taxon>
        <taxon>Stylonematales</taxon>
        <taxon>Stylonemataceae</taxon>
        <taxon>Rhodosorus</taxon>
    </lineage>
</organism>
<dbReference type="GO" id="GO:0005829">
    <property type="term" value="C:cytosol"/>
    <property type="evidence" value="ECO:0007669"/>
    <property type="project" value="TreeGrafter"/>
</dbReference>
<dbReference type="EMBL" id="HBHW01028293">
    <property type="protein sequence ID" value="CAE0053868.1"/>
    <property type="molecule type" value="Transcribed_RNA"/>
</dbReference>
<dbReference type="Pfam" id="PF00076">
    <property type="entry name" value="RRM_1"/>
    <property type="match status" value="1"/>
</dbReference>
<dbReference type="SUPFAM" id="SSF54427">
    <property type="entry name" value="NTF2-like"/>
    <property type="match status" value="1"/>
</dbReference>
<dbReference type="InterPro" id="IPR035979">
    <property type="entry name" value="RBD_domain_sf"/>
</dbReference>
<dbReference type="EMBL" id="HBHW01028295">
    <property type="protein sequence ID" value="CAE0053870.1"/>
    <property type="molecule type" value="Transcribed_RNA"/>
</dbReference>
<evidence type="ECO:0000313" key="7">
    <source>
        <dbReference type="EMBL" id="CAE0053851.1"/>
    </source>
</evidence>
<evidence type="ECO:0008006" key="19">
    <source>
        <dbReference type="Google" id="ProtNLM"/>
    </source>
</evidence>
<dbReference type="EMBL" id="HBHW01028284">
    <property type="protein sequence ID" value="CAE0053860.1"/>
    <property type="molecule type" value="Transcribed_RNA"/>
</dbReference>
<feature type="region of interest" description="Disordered" evidence="3">
    <location>
        <begin position="284"/>
        <end position="313"/>
    </location>
</feature>
<dbReference type="EMBL" id="HBHW01028285">
    <property type="protein sequence ID" value="CAE0053861.1"/>
    <property type="molecule type" value="Transcribed_RNA"/>
</dbReference>
<dbReference type="PANTHER" id="PTHR10693:SF20">
    <property type="entry name" value="AT27578P"/>
    <property type="match status" value="1"/>
</dbReference>
<evidence type="ECO:0000313" key="10">
    <source>
        <dbReference type="EMBL" id="CAE0053855.1"/>
    </source>
</evidence>
<protein>
    <recommendedName>
        <fullName evidence="19">NTF2 domain-containing protein</fullName>
    </recommendedName>
</protein>
<evidence type="ECO:0000256" key="2">
    <source>
        <dbReference type="PROSITE-ProRule" id="PRU00176"/>
    </source>
</evidence>
<dbReference type="EMBL" id="HBHW01028271">
    <property type="protein sequence ID" value="CAE0053848.1"/>
    <property type="molecule type" value="Transcribed_RNA"/>
</dbReference>
<evidence type="ECO:0000313" key="11">
    <source>
        <dbReference type="EMBL" id="CAE0053858.1"/>
    </source>
</evidence>
<evidence type="ECO:0000313" key="16">
    <source>
        <dbReference type="EMBL" id="CAE0053867.1"/>
    </source>
</evidence>
<feature type="compositionally biased region" description="Polar residues" evidence="3">
    <location>
        <begin position="285"/>
        <end position="301"/>
    </location>
</feature>
<evidence type="ECO:0000259" key="4">
    <source>
        <dbReference type="PROSITE" id="PS50102"/>
    </source>
</evidence>
<evidence type="ECO:0000313" key="12">
    <source>
        <dbReference type="EMBL" id="CAE0053859.1"/>
    </source>
</evidence>